<proteinExistence type="predicted"/>
<keyword evidence="5" id="KW-0808">Transferase</keyword>
<keyword evidence="1" id="KW-0547">Nucleotide-binding</keyword>
<feature type="domain" description="CobQ/CobB/MinD/ParA nucleotide binding" evidence="4">
    <location>
        <begin position="361"/>
        <end position="547"/>
    </location>
</feature>
<protein>
    <submittedName>
        <fullName evidence="5">Non-specific protein-tyrosine kinase</fullName>
    </submittedName>
</protein>
<dbReference type="SUPFAM" id="SSF52540">
    <property type="entry name" value="P-loop containing nucleoside triphosphate hydrolases"/>
    <property type="match status" value="1"/>
</dbReference>
<keyword evidence="6" id="KW-1185">Reference proteome</keyword>
<dbReference type="Pfam" id="PF01656">
    <property type="entry name" value="CbiA"/>
    <property type="match status" value="1"/>
</dbReference>
<evidence type="ECO:0000256" key="3">
    <source>
        <dbReference type="SAM" id="MobiDB-lite"/>
    </source>
</evidence>
<dbReference type="InterPro" id="IPR002586">
    <property type="entry name" value="CobQ/CobB/MinD/ParA_Nub-bd_dom"/>
</dbReference>
<feature type="compositionally biased region" description="Basic and acidic residues" evidence="3">
    <location>
        <begin position="9"/>
        <end position="21"/>
    </location>
</feature>
<dbReference type="OrthoDB" id="9794577at2"/>
<evidence type="ECO:0000313" key="5">
    <source>
        <dbReference type="EMBL" id="SEJ54545.1"/>
    </source>
</evidence>
<feature type="region of interest" description="Disordered" evidence="3">
    <location>
        <begin position="1"/>
        <end position="21"/>
    </location>
</feature>
<accession>A0A1H7A0H5</accession>
<dbReference type="EMBL" id="FNZA01000010">
    <property type="protein sequence ID" value="SEJ54545.1"/>
    <property type="molecule type" value="Genomic_DNA"/>
</dbReference>
<gene>
    <name evidence="5" type="ORF">SAMN04488058_11066</name>
</gene>
<keyword evidence="5" id="KW-0829">Tyrosine-protein kinase</keyword>
<dbReference type="PANTHER" id="PTHR32309:SF31">
    <property type="entry name" value="CAPSULAR EXOPOLYSACCHARIDE FAMILY"/>
    <property type="match status" value="1"/>
</dbReference>
<evidence type="ECO:0000256" key="1">
    <source>
        <dbReference type="ARBA" id="ARBA00022741"/>
    </source>
</evidence>
<dbReference type="AlphaFoldDB" id="A0A1H7A0H5"/>
<dbReference type="STRING" id="856736.SAMN04488058_11066"/>
<keyword evidence="5" id="KW-0418">Kinase</keyword>
<evidence type="ECO:0000256" key="2">
    <source>
        <dbReference type="ARBA" id="ARBA00022840"/>
    </source>
</evidence>
<sequence length="563" mass="60626">MSASAPSRAGERLDLASSEVDRSSDNRETEIDLGTLWQGIRRRLPWILLATVLLSVATYFWSKSQPDVYESSSSLVTSGSAAVPGLSDSIVRASPLPEGTLQEALQGPLVLGSIIKSVEADSNFPADVRRELVDDLRKELGERNLSTIELTSRLDPGGNGIYTVTAQAPTAPTATRLANIAAQALLNWDRSRALSGVQRAQRSLRAQIDEIDRQLRAGDLETLERDTLVTTRSTLQRNLAQASIQAEGITGSLELVSPAVEPLRPVAPRPLRNAVLAGLLTLLLGVGIAALRTVTDRTIRSEDDLLSFGLPTLGLIPRLRQRDIVLSGIVRAAREAGLYEAIGFLRVNLLSQLERRPGQRIMITSTAPSEGKSSLTATLADGLASSGQRVLLIDADLRRGTQQEVWDKYERQHVWRQLVGDGGARTLQAALQTPQNVQVMETEPGVHVLPAGPGLHDSLALLNRTDLAAAFALWGKQYDLVLVDSPPLLAIADGLVLGRAVDGVIVMAEEGRTTMQAMRQALRRAQGSHLPVLGFVLNKVSASNREAYGYSAGYAPRTGATRS</sequence>
<organism evidence="5 6">
    <name type="scientific">Deinococcus reticulitermitis</name>
    <dbReference type="NCBI Taxonomy" id="856736"/>
    <lineage>
        <taxon>Bacteria</taxon>
        <taxon>Thermotogati</taxon>
        <taxon>Deinococcota</taxon>
        <taxon>Deinococci</taxon>
        <taxon>Deinococcales</taxon>
        <taxon>Deinococcaceae</taxon>
        <taxon>Deinococcus</taxon>
    </lineage>
</organism>
<dbReference type="GO" id="GO:0004713">
    <property type="term" value="F:protein tyrosine kinase activity"/>
    <property type="evidence" value="ECO:0007669"/>
    <property type="project" value="UniProtKB-KW"/>
</dbReference>
<dbReference type="InterPro" id="IPR027417">
    <property type="entry name" value="P-loop_NTPase"/>
</dbReference>
<dbReference type="InterPro" id="IPR005702">
    <property type="entry name" value="Wzc-like_C"/>
</dbReference>
<reference evidence="6" key="1">
    <citation type="submission" date="2016-10" db="EMBL/GenBank/DDBJ databases">
        <authorList>
            <person name="Varghese N."/>
            <person name="Submissions S."/>
        </authorList>
    </citation>
    <scope>NUCLEOTIDE SEQUENCE [LARGE SCALE GENOMIC DNA]</scope>
    <source>
        <strain evidence="6">CGMCC 1.10218</strain>
    </source>
</reference>
<evidence type="ECO:0000313" key="6">
    <source>
        <dbReference type="Proteomes" id="UP000199223"/>
    </source>
</evidence>
<dbReference type="Gene3D" id="3.40.50.300">
    <property type="entry name" value="P-loop containing nucleotide triphosphate hydrolases"/>
    <property type="match status" value="1"/>
</dbReference>
<keyword evidence="2" id="KW-0067">ATP-binding</keyword>
<dbReference type="RefSeq" id="WP_092264776.1">
    <property type="nucleotide sequence ID" value="NZ_FNZA01000010.1"/>
</dbReference>
<dbReference type="Proteomes" id="UP000199223">
    <property type="component" value="Unassembled WGS sequence"/>
</dbReference>
<dbReference type="InterPro" id="IPR050445">
    <property type="entry name" value="Bact_polysacc_biosynth/exp"/>
</dbReference>
<dbReference type="PANTHER" id="PTHR32309">
    <property type="entry name" value="TYROSINE-PROTEIN KINASE"/>
    <property type="match status" value="1"/>
</dbReference>
<name>A0A1H7A0H5_9DEIO</name>
<evidence type="ECO:0000259" key="4">
    <source>
        <dbReference type="Pfam" id="PF01656"/>
    </source>
</evidence>
<dbReference type="CDD" id="cd05387">
    <property type="entry name" value="BY-kinase"/>
    <property type="match status" value="1"/>
</dbReference>